<feature type="transmembrane region" description="Helical" evidence="7">
    <location>
        <begin position="272"/>
        <end position="289"/>
    </location>
</feature>
<evidence type="ECO:0000256" key="5">
    <source>
        <dbReference type="ARBA" id="ARBA00022989"/>
    </source>
</evidence>
<dbReference type="InterPro" id="IPR004895">
    <property type="entry name" value="Prenylated_rab_accept_PRA1"/>
</dbReference>
<dbReference type="OrthoDB" id="690149at2759"/>
<feature type="transmembrane region" description="Helical" evidence="7">
    <location>
        <begin position="309"/>
        <end position="337"/>
    </location>
</feature>
<keyword evidence="5 7" id="KW-1133">Transmembrane helix</keyword>
<feature type="transmembrane region" description="Helical" evidence="7">
    <location>
        <begin position="119"/>
        <end position="142"/>
    </location>
</feature>
<name>A0A9J6AS15_SOLCO</name>
<dbReference type="AlphaFoldDB" id="A0A9J6AS15"/>
<keyword evidence="6 7" id="KW-0472">Membrane</keyword>
<accession>A0A9J6AS15</accession>
<dbReference type="EMBL" id="JACXVP010000002">
    <property type="protein sequence ID" value="KAG5627091.1"/>
    <property type="molecule type" value="Genomic_DNA"/>
</dbReference>
<evidence type="ECO:0000256" key="3">
    <source>
        <dbReference type="ARBA" id="ARBA00006483"/>
    </source>
</evidence>
<protein>
    <recommendedName>
        <fullName evidence="10">PRA1 family protein</fullName>
    </recommendedName>
</protein>
<feature type="transmembrane region" description="Helical" evidence="7">
    <location>
        <begin position="91"/>
        <end position="112"/>
    </location>
</feature>
<feature type="transmembrane region" description="Helical" evidence="7">
    <location>
        <begin position="248"/>
        <end position="265"/>
    </location>
</feature>
<comment type="function">
    <text evidence="1">May be involved in both secretory and endocytic intracellular trafficking in the endosomal/prevacuolar compartments.</text>
</comment>
<feature type="transmembrane region" description="Helical" evidence="7">
    <location>
        <begin position="148"/>
        <end position="170"/>
    </location>
</feature>
<evidence type="ECO:0000256" key="4">
    <source>
        <dbReference type="ARBA" id="ARBA00022692"/>
    </source>
</evidence>
<dbReference type="Pfam" id="PF03208">
    <property type="entry name" value="PRA1"/>
    <property type="match status" value="2"/>
</dbReference>
<comment type="caution">
    <text evidence="8">The sequence shown here is derived from an EMBL/GenBank/DDBJ whole genome shotgun (WGS) entry which is preliminary data.</text>
</comment>
<evidence type="ECO:0008006" key="10">
    <source>
        <dbReference type="Google" id="ProtNLM"/>
    </source>
</evidence>
<keyword evidence="9" id="KW-1185">Reference proteome</keyword>
<reference evidence="8 9" key="1">
    <citation type="submission" date="2020-09" db="EMBL/GenBank/DDBJ databases">
        <title>De no assembly of potato wild relative species, Solanum commersonii.</title>
        <authorList>
            <person name="Cho K."/>
        </authorList>
    </citation>
    <scope>NUCLEOTIDE SEQUENCE [LARGE SCALE GENOMIC DNA]</scope>
    <source>
        <strain evidence="8">LZ3.2</strain>
        <tissue evidence="8">Leaf</tissue>
    </source>
</reference>
<comment type="similarity">
    <text evidence="3">Belongs to the PRA1 family.</text>
</comment>
<keyword evidence="4 7" id="KW-0812">Transmembrane</keyword>
<proteinExistence type="inferred from homology"/>
<dbReference type="PANTHER" id="PTHR38519">
    <property type="entry name" value="PRA1 FAMILY PROTEIN"/>
    <property type="match status" value="1"/>
</dbReference>
<evidence type="ECO:0000256" key="6">
    <source>
        <dbReference type="ARBA" id="ARBA00023136"/>
    </source>
</evidence>
<comment type="subcellular location">
    <subcellularLocation>
        <location evidence="2">Membrane</location>
        <topology evidence="2">Multi-pass membrane protein</topology>
    </subcellularLocation>
</comment>
<evidence type="ECO:0000256" key="2">
    <source>
        <dbReference type="ARBA" id="ARBA00004141"/>
    </source>
</evidence>
<dbReference type="Proteomes" id="UP000824120">
    <property type="component" value="Chromosome 2"/>
</dbReference>
<evidence type="ECO:0000313" key="9">
    <source>
        <dbReference type="Proteomes" id="UP000824120"/>
    </source>
</evidence>
<evidence type="ECO:0000256" key="1">
    <source>
        <dbReference type="ARBA" id="ARBA00002501"/>
    </source>
</evidence>
<evidence type="ECO:0000313" key="8">
    <source>
        <dbReference type="EMBL" id="KAG5627091.1"/>
    </source>
</evidence>
<dbReference type="GO" id="GO:0016020">
    <property type="term" value="C:membrane"/>
    <property type="evidence" value="ECO:0007669"/>
    <property type="project" value="UniProtKB-SubCell"/>
</dbReference>
<gene>
    <name evidence="8" type="ORF">H5410_012309</name>
</gene>
<organism evidence="8 9">
    <name type="scientific">Solanum commersonii</name>
    <name type="common">Commerson's wild potato</name>
    <name type="synonym">Commerson's nightshade</name>
    <dbReference type="NCBI Taxonomy" id="4109"/>
    <lineage>
        <taxon>Eukaryota</taxon>
        <taxon>Viridiplantae</taxon>
        <taxon>Streptophyta</taxon>
        <taxon>Embryophyta</taxon>
        <taxon>Tracheophyta</taxon>
        <taxon>Spermatophyta</taxon>
        <taxon>Magnoliopsida</taxon>
        <taxon>eudicotyledons</taxon>
        <taxon>Gunneridae</taxon>
        <taxon>Pentapetalae</taxon>
        <taxon>asterids</taxon>
        <taxon>lamiids</taxon>
        <taxon>Solanales</taxon>
        <taxon>Solanaceae</taxon>
        <taxon>Solanoideae</taxon>
        <taxon>Solaneae</taxon>
        <taxon>Solanum</taxon>
    </lineage>
</organism>
<evidence type="ECO:0000256" key="7">
    <source>
        <dbReference type="SAM" id="Phobius"/>
    </source>
</evidence>
<dbReference type="GO" id="GO:0016192">
    <property type="term" value="P:vesicle-mediated transport"/>
    <property type="evidence" value="ECO:0007669"/>
    <property type="project" value="UniProtKB-ARBA"/>
</dbReference>
<feature type="transmembrane region" description="Helical" evidence="7">
    <location>
        <begin position="67"/>
        <end position="85"/>
    </location>
</feature>
<sequence>MASYGAVVQRLSATSPNPPSQTQPDESKQLPNFEKNQPFSFQITCPFSIPATPESAATRIIKNLGKFGPYYAEFVWIVLFIALIPERKVSVVYLVALKEVAVLYLILLRAVANSVLFRWLIAFDTRLIVLPLLAIGTCVALILTNAGIHLAITLAATLPIILVHAVLWIAEDCSLNEEINQEHVPLVHTVCGAAVQRTSATSTNPSSQTQIPNLENKKPFSFQILCLFSIPSILQSATSRIIEDLHKFGIYYAEFMWIVLFILLISERKVSLVCLVAMKEVAILYWLFRNSVANSVMFRWLIALDTRPIVLPLLAIGTCLALIVTGAGIHLLIALALTFPIVLAHAVLCVAEDFSLDDEIDQESVPLVHTV</sequence>
<dbReference type="PANTHER" id="PTHR38519:SF3">
    <property type="entry name" value="PRA1 FAMILY PROTEIN"/>
    <property type="match status" value="1"/>
</dbReference>
<dbReference type="GO" id="GO:0005783">
    <property type="term" value="C:endoplasmic reticulum"/>
    <property type="evidence" value="ECO:0007669"/>
    <property type="project" value="UniProtKB-ARBA"/>
</dbReference>